<reference evidence="1 2" key="1">
    <citation type="journal article" date="2018" name="Front. Plant Sci.">
        <title>Red Clover (Trifolium pratense) and Zigzag Clover (T. medium) - A Picture of Genomic Similarities and Differences.</title>
        <authorList>
            <person name="Dluhosova J."/>
            <person name="Istvanek J."/>
            <person name="Nedelnik J."/>
            <person name="Repkova J."/>
        </authorList>
    </citation>
    <scope>NUCLEOTIDE SEQUENCE [LARGE SCALE GENOMIC DNA]</scope>
    <source>
        <strain evidence="2">cv. 10/8</strain>
        <tissue evidence="1">Leaf</tissue>
    </source>
</reference>
<evidence type="ECO:0000313" key="1">
    <source>
        <dbReference type="EMBL" id="MCI72946.1"/>
    </source>
</evidence>
<dbReference type="Proteomes" id="UP000265520">
    <property type="component" value="Unassembled WGS sequence"/>
</dbReference>
<proteinExistence type="predicted"/>
<organism evidence="1 2">
    <name type="scientific">Trifolium medium</name>
    <dbReference type="NCBI Taxonomy" id="97028"/>
    <lineage>
        <taxon>Eukaryota</taxon>
        <taxon>Viridiplantae</taxon>
        <taxon>Streptophyta</taxon>
        <taxon>Embryophyta</taxon>
        <taxon>Tracheophyta</taxon>
        <taxon>Spermatophyta</taxon>
        <taxon>Magnoliopsida</taxon>
        <taxon>eudicotyledons</taxon>
        <taxon>Gunneridae</taxon>
        <taxon>Pentapetalae</taxon>
        <taxon>rosids</taxon>
        <taxon>fabids</taxon>
        <taxon>Fabales</taxon>
        <taxon>Fabaceae</taxon>
        <taxon>Papilionoideae</taxon>
        <taxon>50 kb inversion clade</taxon>
        <taxon>NPAAA clade</taxon>
        <taxon>Hologalegina</taxon>
        <taxon>IRL clade</taxon>
        <taxon>Trifolieae</taxon>
        <taxon>Trifolium</taxon>
    </lineage>
</organism>
<name>A0A392UKG9_9FABA</name>
<comment type="caution">
    <text evidence="1">The sequence shown here is derived from an EMBL/GenBank/DDBJ whole genome shotgun (WGS) entry which is preliminary data.</text>
</comment>
<dbReference type="EMBL" id="LXQA010828339">
    <property type="protein sequence ID" value="MCI72946.1"/>
    <property type="molecule type" value="Genomic_DNA"/>
</dbReference>
<evidence type="ECO:0000313" key="2">
    <source>
        <dbReference type="Proteomes" id="UP000265520"/>
    </source>
</evidence>
<keyword evidence="2" id="KW-1185">Reference proteome</keyword>
<protein>
    <submittedName>
        <fullName evidence="1">Uncharacterized protein</fullName>
    </submittedName>
</protein>
<feature type="non-terminal residue" evidence="1">
    <location>
        <position position="45"/>
    </location>
</feature>
<dbReference type="AlphaFoldDB" id="A0A392UKG9"/>
<accession>A0A392UKG9</accession>
<sequence length="45" mass="5137">MNSITVRNVQERVLLAEALQWEGLMRMTAGFRGAYGRFLEVTAHL</sequence>